<organism evidence="1 2">
    <name type="scientific">Asaccharospora irregularis DSM 2635</name>
    <dbReference type="NCBI Taxonomy" id="1121321"/>
    <lineage>
        <taxon>Bacteria</taxon>
        <taxon>Bacillati</taxon>
        <taxon>Bacillota</taxon>
        <taxon>Clostridia</taxon>
        <taxon>Peptostreptococcales</taxon>
        <taxon>Peptostreptococcaceae</taxon>
        <taxon>Asaccharospora</taxon>
    </lineage>
</organism>
<dbReference type="SUPFAM" id="SSF48371">
    <property type="entry name" value="ARM repeat"/>
    <property type="match status" value="1"/>
</dbReference>
<proteinExistence type="predicted"/>
<dbReference type="EMBL" id="FQWX01000001">
    <property type="protein sequence ID" value="SHG37276.1"/>
    <property type="molecule type" value="Genomic_DNA"/>
</dbReference>
<dbReference type="Proteomes" id="UP000243255">
    <property type="component" value="Unassembled WGS sequence"/>
</dbReference>
<dbReference type="OrthoDB" id="1706421at2"/>
<dbReference type="InterPro" id="IPR011989">
    <property type="entry name" value="ARM-like"/>
</dbReference>
<gene>
    <name evidence="1" type="ORF">SAMN04488530_10148</name>
</gene>
<protein>
    <submittedName>
        <fullName evidence="1">HEAT repeat-containing protein</fullName>
    </submittedName>
</protein>
<keyword evidence="2" id="KW-1185">Reference proteome</keyword>
<dbReference type="InterPro" id="IPR016024">
    <property type="entry name" value="ARM-type_fold"/>
</dbReference>
<dbReference type="InterPro" id="IPR013324">
    <property type="entry name" value="RNA_pol_sigma_r3/r4-like"/>
</dbReference>
<reference evidence="2" key="1">
    <citation type="submission" date="2016-11" db="EMBL/GenBank/DDBJ databases">
        <authorList>
            <person name="Varghese N."/>
            <person name="Submissions S."/>
        </authorList>
    </citation>
    <scope>NUCLEOTIDE SEQUENCE [LARGE SCALE GENOMIC DNA]</scope>
    <source>
        <strain evidence="2">DSM 2635</strain>
    </source>
</reference>
<dbReference type="Gene3D" id="1.25.10.10">
    <property type="entry name" value="Leucine-rich Repeat Variant"/>
    <property type="match status" value="1"/>
</dbReference>
<sequence>MNITWDNIDELPDYFITYLLYKESKTVSQISKIRNISVSEVKEQLIEAKLQIREALKSQSESSKDMLETFLELNKNQRLDFMNSLDEEKMLYFKKKIYKRIITEKNNEDLVILIWATGELKDERFLRLLHAFTEYRNSDVRRITYSALRKIGSDSSREYLQRGLYDTNPQTRQYCAKALAKIGNKNSLKMLRQLKKNKSFEKEYVLRAYDEAIDALEKSGN</sequence>
<dbReference type="SUPFAM" id="SSF88659">
    <property type="entry name" value="Sigma3 and sigma4 domains of RNA polymerase sigma factors"/>
    <property type="match status" value="1"/>
</dbReference>
<evidence type="ECO:0000313" key="1">
    <source>
        <dbReference type="EMBL" id="SHG37276.1"/>
    </source>
</evidence>
<dbReference type="STRING" id="1121321.SAMN04488530_10148"/>
<accession>A0A1M5J9K3</accession>
<dbReference type="AlphaFoldDB" id="A0A1M5J9K3"/>
<dbReference type="RefSeq" id="WP_073123089.1">
    <property type="nucleotide sequence ID" value="NZ_BAABCH010000010.1"/>
</dbReference>
<name>A0A1M5J9K3_9FIRM</name>
<evidence type="ECO:0000313" key="2">
    <source>
        <dbReference type="Proteomes" id="UP000243255"/>
    </source>
</evidence>